<evidence type="ECO:0000256" key="1">
    <source>
        <dbReference type="SAM" id="SignalP"/>
    </source>
</evidence>
<feature type="chain" id="PRO_5020939601" evidence="1">
    <location>
        <begin position="16"/>
        <end position="51"/>
    </location>
</feature>
<protein>
    <submittedName>
        <fullName evidence="2">Uncharacterized protein</fullName>
    </submittedName>
</protein>
<reference evidence="3" key="1">
    <citation type="journal article" date="2019" name="bioRxiv">
        <title>Genomics, evolutionary history and diagnostics of the Alternaria alternata species group including apple and Asian pear pathotypes.</title>
        <authorList>
            <person name="Armitage A.D."/>
            <person name="Cockerton H.M."/>
            <person name="Sreenivasaprasad S."/>
            <person name="Woodhall J.W."/>
            <person name="Lane C.R."/>
            <person name="Harrison R.J."/>
            <person name="Clarkson J.P."/>
        </authorList>
    </citation>
    <scope>NUCLEOTIDE SEQUENCE [LARGE SCALE GENOMIC DNA]</scope>
    <source>
        <strain evidence="3">FERA 1177</strain>
    </source>
</reference>
<dbReference type="EMBL" id="PDXD01000021">
    <property type="protein sequence ID" value="RYN73369.1"/>
    <property type="molecule type" value="Genomic_DNA"/>
</dbReference>
<accession>A0A4Q4NBN5</accession>
<comment type="caution">
    <text evidence="2">The sequence shown here is derived from an EMBL/GenBank/DDBJ whole genome shotgun (WGS) entry which is preliminary data.</text>
</comment>
<evidence type="ECO:0000313" key="2">
    <source>
        <dbReference type="EMBL" id="RYN73369.1"/>
    </source>
</evidence>
<organism evidence="2 3">
    <name type="scientific">Alternaria alternata</name>
    <name type="common">Alternaria rot fungus</name>
    <name type="synonym">Torula alternata</name>
    <dbReference type="NCBI Taxonomy" id="5599"/>
    <lineage>
        <taxon>Eukaryota</taxon>
        <taxon>Fungi</taxon>
        <taxon>Dikarya</taxon>
        <taxon>Ascomycota</taxon>
        <taxon>Pezizomycotina</taxon>
        <taxon>Dothideomycetes</taxon>
        <taxon>Pleosporomycetidae</taxon>
        <taxon>Pleosporales</taxon>
        <taxon>Pleosporineae</taxon>
        <taxon>Pleosporaceae</taxon>
        <taxon>Alternaria</taxon>
        <taxon>Alternaria sect. Alternaria</taxon>
        <taxon>Alternaria alternata complex</taxon>
    </lineage>
</organism>
<feature type="signal peptide" evidence="1">
    <location>
        <begin position="1"/>
        <end position="15"/>
    </location>
</feature>
<evidence type="ECO:0000313" key="3">
    <source>
        <dbReference type="Proteomes" id="UP000291422"/>
    </source>
</evidence>
<proteinExistence type="predicted"/>
<name>A0A4Q4NBN5_ALTAL</name>
<gene>
    <name evidence="2" type="ORF">AA0117_g7850</name>
</gene>
<dbReference type="Proteomes" id="UP000291422">
    <property type="component" value="Unassembled WGS sequence"/>
</dbReference>
<keyword evidence="1" id="KW-0732">Signal</keyword>
<dbReference type="AlphaFoldDB" id="A0A4Q4NBN5"/>
<sequence>MRSGATLRTAIVTLAAVLFQTTPDAKLATLRIYTCGTSTPSSGLVLELPTV</sequence>